<dbReference type="Gene3D" id="3.90.79.10">
    <property type="entry name" value="Nucleoside Triphosphate Pyrophosphohydrolase"/>
    <property type="match status" value="1"/>
</dbReference>
<evidence type="ECO:0000259" key="6">
    <source>
        <dbReference type="PROSITE" id="PS51462"/>
    </source>
</evidence>
<dbReference type="Proteomes" id="UP001165041">
    <property type="component" value="Unassembled WGS sequence"/>
</dbReference>
<dbReference type="AlphaFoldDB" id="A0A9W6QCZ5"/>
<evidence type="ECO:0000256" key="4">
    <source>
        <dbReference type="ARBA" id="ARBA00022842"/>
    </source>
</evidence>
<keyword evidence="4" id="KW-0460">Magnesium</keyword>
<dbReference type="InterPro" id="IPR000086">
    <property type="entry name" value="NUDIX_hydrolase_dom"/>
</dbReference>
<comment type="caution">
    <text evidence="7">The sequence shown here is derived from an EMBL/GenBank/DDBJ whole genome shotgun (WGS) entry which is preliminary data.</text>
</comment>
<dbReference type="Pfam" id="PF00293">
    <property type="entry name" value="NUDIX"/>
    <property type="match status" value="1"/>
</dbReference>
<comment type="cofactor">
    <cofactor evidence="1">
        <name>Mg(2+)</name>
        <dbReference type="ChEBI" id="CHEBI:18420"/>
    </cofactor>
</comment>
<evidence type="ECO:0000256" key="1">
    <source>
        <dbReference type="ARBA" id="ARBA00001946"/>
    </source>
</evidence>
<proteinExistence type="inferred from homology"/>
<keyword evidence="3 5" id="KW-0378">Hydrolase</keyword>
<evidence type="ECO:0000313" key="8">
    <source>
        <dbReference type="Proteomes" id="UP001165041"/>
    </source>
</evidence>
<dbReference type="SUPFAM" id="SSF55811">
    <property type="entry name" value="Nudix"/>
    <property type="match status" value="1"/>
</dbReference>
<dbReference type="PANTHER" id="PTHR43046:SF12">
    <property type="entry name" value="GDP-MANNOSE MANNOSYL HYDROLASE"/>
    <property type="match status" value="1"/>
</dbReference>
<evidence type="ECO:0000256" key="3">
    <source>
        <dbReference type="ARBA" id="ARBA00022801"/>
    </source>
</evidence>
<organism evidence="7 8">
    <name type="scientific">Kitasatospora phosalacinea</name>
    <dbReference type="NCBI Taxonomy" id="2065"/>
    <lineage>
        <taxon>Bacteria</taxon>
        <taxon>Bacillati</taxon>
        <taxon>Actinomycetota</taxon>
        <taxon>Actinomycetes</taxon>
        <taxon>Kitasatosporales</taxon>
        <taxon>Streptomycetaceae</taxon>
        <taxon>Kitasatospora</taxon>
    </lineage>
</organism>
<dbReference type="InterPro" id="IPR020476">
    <property type="entry name" value="Nudix_hydrolase"/>
</dbReference>
<dbReference type="PANTHER" id="PTHR43046">
    <property type="entry name" value="GDP-MANNOSE MANNOSYL HYDROLASE"/>
    <property type="match status" value="1"/>
</dbReference>
<accession>A0A9W6QCZ5</accession>
<name>A0A9W6QCZ5_9ACTN</name>
<dbReference type="PROSITE" id="PS51462">
    <property type="entry name" value="NUDIX"/>
    <property type="match status" value="1"/>
</dbReference>
<dbReference type="InterPro" id="IPR020084">
    <property type="entry name" value="NUDIX_hydrolase_CS"/>
</dbReference>
<sequence>MEDGPAPVPVRRRAQRLRTEPNQVVAEQRRAVRVLLLDPEDRVLLLRGTDPAEPGTTWWITPGGGIEPGESPLEAARRELAEETGLTDVDWGPPVAYGTVEFSFRGREYRQEQWFRLARTTRTSVSLADGGADEHALLLTARWWTLGELRATSETVHPRGLAELVARVLTDGPPEPPVRL</sequence>
<evidence type="ECO:0000256" key="2">
    <source>
        <dbReference type="ARBA" id="ARBA00005582"/>
    </source>
</evidence>
<comment type="similarity">
    <text evidence="2 5">Belongs to the Nudix hydrolase family.</text>
</comment>
<feature type="domain" description="Nudix hydrolase" evidence="6">
    <location>
        <begin position="27"/>
        <end position="167"/>
    </location>
</feature>
<dbReference type="CDD" id="cd04685">
    <property type="entry name" value="NUDIX_Hydrolase"/>
    <property type="match status" value="1"/>
</dbReference>
<dbReference type="InterPro" id="IPR015797">
    <property type="entry name" value="NUDIX_hydrolase-like_dom_sf"/>
</dbReference>
<gene>
    <name evidence="7" type="ORF">Kpho02_64680</name>
</gene>
<evidence type="ECO:0000256" key="5">
    <source>
        <dbReference type="RuleBase" id="RU003476"/>
    </source>
</evidence>
<dbReference type="EMBL" id="BSSA01000032">
    <property type="protein sequence ID" value="GLW74170.1"/>
    <property type="molecule type" value="Genomic_DNA"/>
</dbReference>
<dbReference type="PROSITE" id="PS00893">
    <property type="entry name" value="NUDIX_BOX"/>
    <property type="match status" value="1"/>
</dbReference>
<evidence type="ECO:0000313" key="7">
    <source>
        <dbReference type="EMBL" id="GLW74170.1"/>
    </source>
</evidence>
<reference evidence="7" key="1">
    <citation type="submission" date="2023-02" db="EMBL/GenBank/DDBJ databases">
        <title>Kitasatospora phosalacinea NBRC 14627.</title>
        <authorList>
            <person name="Ichikawa N."/>
            <person name="Sato H."/>
            <person name="Tonouchi N."/>
        </authorList>
    </citation>
    <scope>NUCLEOTIDE SEQUENCE</scope>
    <source>
        <strain evidence="7">NBRC 14627</strain>
    </source>
</reference>
<dbReference type="GO" id="GO:0016787">
    <property type="term" value="F:hydrolase activity"/>
    <property type="evidence" value="ECO:0007669"/>
    <property type="project" value="UniProtKB-KW"/>
</dbReference>
<protein>
    <submittedName>
        <fullName evidence="7">DNA mismatch repair protein MutT</fullName>
    </submittedName>
</protein>
<dbReference type="PRINTS" id="PR00502">
    <property type="entry name" value="NUDIXFAMILY"/>
</dbReference>